<sequence>MGPIISTALAVAHPFAADTPYDHAPVADISGQTSKPGRRQSVAHECSWADVARVVPADSTPAESLFDVVAALSASTHVGIRRLRADGFARLRSIAIQLARSADWQVQSERKQMLAGVVHARLAERCGCSVRTVSRYIALLHAAGLLATVIKGTTGAFFPAALGRENTTPVYVMLVPLDVLADTPQGRKVQGSGSGSVIGSVDRDGDPSWSPKKETHPRTRARRANRKLRRFAARTLSTPLRGVAAIGLHSPGTISGGQVMQRQAAGMNAIWRLPSYVTASRSYGGSRTSTSDRACACSSSRDGRSTTSNTRSTPSPTAPCNRIQVPKAWGTSAPGSRTG</sequence>
<protein>
    <recommendedName>
        <fullName evidence="4">Helix-turn-helix domain-containing protein</fullName>
    </recommendedName>
</protein>
<keyword evidence="2" id="KW-0614">Plasmid</keyword>
<evidence type="ECO:0000313" key="3">
    <source>
        <dbReference type="Proteomes" id="UP001321475"/>
    </source>
</evidence>
<dbReference type="Proteomes" id="UP001321475">
    <property type="component" value="Plasmid pNBRC108565a"/>
</dbReference>
<organism evidence="2 3">
    <name type="scientific">Paraoerskovia sediminicola</name>
    <dbReference type="NCBI Taxonomy" id="1138587"/>
    <lineage>
        <taxon>Bacteria</taxon>
        <taxon>Bacillati</taxon>
        <taxon>Actinomycetota</taxon>
        <taxon>Actinomycetes</taxon>
        <taxon>Micrococcales</taxon>
        <taxon>Cellulomonadaceae</taxon>
        <taxon>Paraoerskovia</taxon>
    </lineage>
</organism>
<feature type="compositionally biased region" description="Basic and acidic residues" evidence="1">
    <location>
        <begin position="201"/>
        <end position="217"/>
    </location>
</feature>
<accession>A0ABM8G7B3</accession>
<keyword evidence="3" id="KW-1185">Reference proteome</keyword>
<feature type="compositionally biased region" description="Low complexity" evidence="1">
    <location>
        <begin position="281"/>
        <end position="291"/>
    </location>
</feature>
<proteinExistence type="predicted"/>
<feature type="region of interest" description="Disordered" evidence="1">
    <location>
        <begin position="281"/>
        <end position="339"/>
    </location>
</feature>
<gene>
    <name evidence="2" type="ORF">GCM10025865_33480</name>
</gene>
<geneLocation type="plasmid" evidence="2 3">
    <name>pNBRC108565a</name>
</geneLocation>
<feature type="compositionally biased region" description="Low complexity" evidence="1">
    <location>
        <begin position="189"/>
        <end position="200"/>
    </location>
</feature>
<evidence type="ECO:0000256" key="1">
    <source>
        <dbReference type="SAM" id="MobiDB-lite"/>
    </source>
</evidence>
<feature type="compositionally biased region" description="Low complexity" evidence="1">
    <location>
        <begin position="305"/>
        <end position="319"/>
    </location>
</feature>
<reference evidence="3" key="1">
    <citation type="journal article" date="2019" name="Int. J. Syst. Evol. Microbiol.">
        <title>The Global Catalogue of Microorganisms (GCM) 10K type strain sequencing project: providing services to taxonomists for standard genome sequencing and annotation.</title>
        <authorList>
            <consortium name="The Broad Institute Genomics Platform"/>
            <consortium name="The Broad Institute Genome Sequencing Center for Infectious Disease"/>
            <person name="Wu L."/>
            <person name="Ma J."/>
        </authorList>
    </citation>
    <scope>NUCLEOTIDE SEQUENCE [LARGE SCALE GENOMIC DNA]</scope>
    <source>
        <strain evidence="3">NBRC 108565</strain>
    </source>
</reference>
<name>A0ABM8G7B3_9CELL</name>
<dbReference type="EMBL" id="AP027730">
    <property type="protein sequence ID" value="BDZ44049.1"/>
    <property type="molecule type" value="Genomic_DNA"/>
</dbReference>
<evidence type="ECO:0008006" key="4">
    <source>
        <dbReference type="Google" id="ProtNLM"/>
    </source>
</evidence>
<feature type="region of interest" description="Disordered" evidence="1">
    <location>
        <begin position="185"/>
        <end position="223"/>
    </location>
</feature>
<evidence type="ECO:0000313" key="2">
    <source>
        <dbReference type="EMBL" id="BDZ44049.1"/>
    </source>
</evidence>